<sequence>MAWNTARVRAHVHRAVTLLGGGRRPEPETLRLYAPAAGAHWTRAGHHRIGWQCPGSLWHPCDLLLERRTGDGWSPAALLAEQVDPRSLGILVAVPPLPAGAYRVSITSPELPRPACGPPLIIEPG</sequence>
<evidence type="ECO:0000313" key="2">
    <source>
        <dbReference type="Proteomes" id="UP001431313"/>
    </source>
</evidence>
<dbReference type="EMBL" id="JANUGQ010000010">
    <property type="protein sequence ID" value="MCS0636738.1"/>
    <property type="molecule type" value="Genomic_DNA"/>
</dbReference>
<organism evidence="1 2">
    <name type="scientific">Streptomyces pyxinae</name>
    <dbReference type="NCBI Taxonomy" id="2970734"/>
    <lineage>
        <taxon>Bacteria</taxon>
        <taxon>Bacillati</taxon>
        <taxon>Actinomycetota</taxon>
        <taxon>Actinomycetes</taxon>
        <taxon>Kitasatosporales</taxon>
        <taxon>Streptomycetaceae</taxon>
        <taxon>Streptomyces</taxon>
    </lineage>
</organism>
<protein>
    <submittedName>
        <fullName evidence="1">Uncharacterized protein</fullName>
    </submittedName>
</protein>
<gene>
    <name evidence="1" type="ORF">NX801_13920</name>
</gene>
<dbReference type="RefSeq" id="WP_258787998.1">
    <property type="nucleotide sequence ID" value="NZ_JANUGQ010000010.1"/>
</dbReference>
<evidence type="ECO:0000313" key="1">
    <source>
        <dbReference type="EMBL" id="MCS0636738.1"/>
    </source>
</evidence>
<name>A0ABT2CH74_9ACTN</name>
<proteinExistence type="predicted"/>
<keyword evidence="2" id="KW-1185">Reference proteome</keyword>
<dbReference type="Proteomes" id="UP001431313">
    <property type="component" value="Unassembled WGS sequence"/>
</dbReference>
<accession>A0ABT2CH74</accession>
<comment type="caution">
    <text evidence="1">The sequence shown here is derived from an EMBL/GenBank/DDBJ whole genome shotgun (WGS) entry which is preliminary data.</text>
</comment>
<reference evidence="1" key="1">
    <citation type="submission" date="2022-08" db="EMBL/GenBank/DDBJ databases">
        <authorList>
            <person name="Somphong A."/>
            <person name="Phongsopitanun W."/>
        </authorList>
    </citation>
    <scope>NUCLEOTIDE SEQUENCE</scope>
    <source>
        <strain evidence="1">LP05-1</strain>
    </source>
</reference>